<name>A0A4Y3WAC7_NITWI</name>
<dbReference type="HAMAP" id="MF_00386">
    <property type="entry name" value="UPF0161_YidD"/>
    <property type="match status" value="1"/>
</dbReference>
<comment type="function">
    <text evidence="1">Could be involved in insertion of integral membrane proteins into the membrane.</text>
</comment>
<dbReference type="AlphaFoldDB" id="A0A4Y3WAC7"/>
<evidence type="ECO:0000256" key="1">
    <source>
        <dbReference type="HAMAP-Rule" id="MF_00386"/>
    </source>
</evidence>
<accession>A0A4Y3WAC7</accession>
<dbReference type="SMART" id="SM01234">
    <property type="entry name" value="Haemolytic"/>
    <property type="match status" value="1"/>
</dbReference>
<sequence length="87" mass="9962">MLIWIYRHTLSPLVGFNCRHLPTCSAYGDEAIARFGLWGGGWMTLARILRCHPWGTSGIDNVPVAKPSSATWYRPWRYGRWRGVNAK</sequence>
<dbReference type="GO" id="GO:0005886">
    <property type="term" value="C:plasma membrane"/>
    <property type="evidence" value="ECO:0007669"/>
    <property type="project" value="UniProtKB-SubCell"/>
</dbReference>
<dbReference type="PANTHER" id="PTHR33383:SF1">
    <property type="entry name" value="MEMBRANE PROTEIN INSERTION EFFICIENCY FACTOR-RELATED"/>
    <property type="match status" value="1"/>
</dbReference>
<comment type="subcellular location">
    <subcellularLocation>
        <location evidence="1">Cell membrane</location>
        <topology evidence="1">Peripheral membrane protein</topology>
        <orientation evidence="1">Cytoplasmic side</orientation>
    </subcellularLocation>
</comment>
<proteinExistence type="inferred from homology"/>
<dbReference type="EMBL" id="BJNF01000032">
    <property type="protein sequence ID" value="GEC15555.1"/>
    <property type="molecule type" value="Genomic_DNA"/>
</dbReference>
<dbReference type="Pfam" id="PF01809">
    <property type="entry name" value="YidD"/>
    <property type="match status" value="1"/>
</dbReference>
<reference evidence="2 3" key="1">
    <citation type="submission" date="2019-06" db="EMBL/GenBank/DDBJ databases">
        <title>Whole genome shotgun sequence of Nitrobacter winogradskyi NBRC 14297.</title>
        <authorList>
            <person name="Hosoyama A."/>
            <person name="Uohara A."/>
            <person name="Ohji S."/>
            <person name="Ichikawa N."/>
        </authorList>
    </citation>
    <scope>NUCLEOTIDE SEQUENCE [LARGE SCALE GENOMIC DNA]</scope>
    <source>
        <strain evidence="2 3">NBRC 14297</strain>
    </source>
</reference>
<protein>
    <recommendedName>
        <fullName evidence="1">Putative membrane protein insertion efficiency factor</fullName>
    </recommendedName>
</protein>
<dbReference type="PANTHER" id="PTHR33383">
    <property type="entry name" value="MEMBRANE PROTEIN INSERTION EFFICIENCY FACTOR-RELATED"/>
    <property type="match status" value="1"/>
</dbReference>
<evidence type="ECO:0000313" key="3">
    <source>
        <dbReference type="Proteomes" id="UP000318825"/>
    </source>
</evidence>
<comment type="similarity">
    <text evidence="1">Belongs to the UPF0161 family.</text>
</comment>
<dbReference type="Proteomes" id="UP000318825">
    <property type="component" value="Unassembled WGS sequence"/>
</dbReference>
<keyword evidence="1" id="KW-1003">Cell membrane</keyword>
<dbReference type="InterPro" id="IPR002696">
    <property type="entry name" value="Membr_insert_effic_factor_YidD"/>
</dbReference>
<organism evidence="2 3">
    <name type="scientific">Nitrobacter winogradskyi</name>
    <name type="common">Nitrobacter agilis</name>
    <dbReference type="NCBI Taxonomy" id="913"/>
    <lineage>
        <taxon>Bacteria</taxon>
        <taxon>Pseudomonadati</taxon>
        <taxon>Pseudomonadota</taxon>
        <taxon>Alphaproteobacteria</taxon>
        <taxon>Hyphomicrobiales</taxon>
        <taxon>Nitrobacteraceae</taxon>
        <taxon>Nitrobacter</taxon>
    </lineage>
</organism>
<comment type="caution">
    <text evidence="2">The sequence shown here is derived from an EMBL/GenBank/DDBJ whole genome shotgun (WGS) entry which is preliminary data.</text>
</comment>
<dbReference type="NCBIfam" id="TIGR00278">
    <property type="entry name" value="membrane protein insertion efficiency factor YidD"/>
    <property type="match status" value="1"/>
</dbReference>
<evidence type="ECO:0000313" key="2">
    <source>
        <dbReference type="EMBL" id="GEC15555.1"/>
    </source>
</evidence>
<keyword evidence="1" id="KW-0472">Membrane</keyword>
<gene>
    <name evidence="2" type="ORF">NWI01_14470</name>
</gene>